<evidence type="ECO:0000313" key="1">
    <source>
        <dbReference type="EMBL" id="MFC3962922.1"/>
    </source>
</evidence>
<dbReference type="Gene3D" id="3.30.530.20">
    <property type="match status" value="1"/>
</dbReference>
<dbReference type="InterPro" id="IPR023393">
    <property type="entry name" value="START-like_dom_sf"/>
</dbReference>
<dbReference type="RefSeq" id="WP_378612671.1">
    <property type="nucleotide sequence ID" value="NZ_JBHSAX010000013.1"/>
</dbReference>
<name>A0ABV8DS57_9NOCA</name>
<protein>
    <recommendedName>
        <fullName evidence="3">Activator of Hsp90 ATPase-like protein</fullName>
    </recommendedName>
</protein>
<dbReference type="EMBL" id="JBHSAX010000013">
    <property type="protein sequence ID" value="MFC3962922.1"/>
    <property type="molecule type" value="Genomic_DNA"/>
</dbReference>
<organism evidence="1 2">
    <name type="scientific">Nocardia jiangsuensis</name>
    <dbReference type="NCBI Taxonomy" id="1691563"/>
    <lineage>
        <taxon>Bacteria</taxon>
        <taxon>Bacillati</taxon>
        <taxon>Actinomycetota</taxon>
        <taxon>Actinomycetes</taxon>
        <taxon>Mycobacteriales</taxon>
        <taxon>Nocardiaceae</taxon>
        <taxon>Nocardia</taxon>
    </lineage>
</organism>
<accession>A0ABV8DS57</accession>
<evidence type="ECO:0000313" key="2">
    <source>
        <dbReference type="Proteomes" id="UP001595696"/>
    </source>
</evidence>
<dbReference type="SUPFAM" id="SSF55961">
    <property type="entry name" value="Bet v1-like"/>
    <property type="match status" value="1"/>
</dbReference>
<reference evidence="2" key="1">
    <citation type="journal article" date="2019" name="Int. J. Syst. Evol. Microbiol.">
        <title>The Global Catalogue of Microorganisms (GCM) 10K type strain sequencing project: providing services to taxonomists for standard genome sequencing and annotation.</title>
        <authorList>
            <consortium name="The Broad Institute Genomics Platform"/>
            <consortium name="The Broad Institute Genome Sequencing Center for Infectious Disease"/>
            <person name="Wu L."/>
            <person name="Ma J."/>
        </authorList>
    </citation>
    <scope>NUCLEOTIDE SEQUENCE [LARGE SCALE GENOMIC DNA]</scope>
    <source>
        <strain evidence="2">CGMCC 4.7330</strain>
    </source>
</reference>
<comment type="caution">
    <text evidence="1">The sequence shown here is derived from an EMBL/GenBank/DDBJ whole genome shotgun (WGS) entry which is preliminary data.</text>
</comment>
<proteinExistence type="predicted"/>
<sequence length="160" mass="17812">MATASADTANSVLGEVRPEHGVPARDLVELHYQRSFAQPVLAVWAAITEPQRVAAWLGSIDDGQLTPFDGPVDGPIAVRVEHREAPHALTVLLDGSALEVRLRHVGVVTTVELSRRHVGHQEARELGPRWQFLLDRLCAYLEERELPPWEPYAALADEYR</sequence>
<keyword evidence="2" id="KW-1185">Reference proteome</keyword>
<evidence type="ECO:0008006" key="3">
    <source>
        <dbReference type="Google" id="ProtNLM"/>
    </source>
</evidence>
<gene>
    <name evidence="1" type="ORF">ACFO0B_13085</name>
</gene>
<dbReference type="Proteomes" id="UP001595696">
    <property type="component" value="Unassembled WGS sequence"/>
</dbReference>